<dbReference type="SMART" id="SM00530">
    <property type="entry name" value="HTH_XRE"/>
    <property type="match status" value="1"/>
</dbReference>
<accession>A0ABW7SMD5</accession>
<protein>
    <submittedName>
        <fullName evidence="2">Helix-turn-helix domain-containing protein</fullName>
    </submittedName>
</protein>
<dbReference type="Pfam" id="PF01381">
    <property type="entry name" value="HTH_3"/>
    <property type="match status" value="1"/>
</dbReference>
<feature type="domain" description="HTH cro/C1-type" evidence="1">
    <location>
        <begin position="35"/>
        <end position="81"/>
    </location>
</feature>
<dbReference type="Proteomes" id="UP001611075">
    <property type="component" value="Unassembled WGS sequence"/>
</dbReference>
<evidence type="ECO:0000313" key="2">
    <source>
        <dbReference type="EMBL" id="MFI0794854.1"/>
    </source>
</evidence>
<dbReference type="Gene3D" id="1.10.260.40">
    <property type="entry name" value="lambda repressor-like DNA-binding domains"/>
    <property type="match status" value="1"/>
</dbReference>
<keyword evidence="3" id="KW-1185">Reference proteome</keyword>
<dbReference type="InterPro" id="IPR001387">
    <property type="entry name" value="Cro/C1-type_HTH"/>
</dbReference>
<dbReference type="CDD" id="cd00093">
    <property type="entry name" value="HTH_XRE"/>
    <property type="match status" value="1"/>
</dbReference>
<dbReference type="InterPro" id="IPR010982">
    <property type="entry name" value="Lambda_DNA-bd_dom_sf"/>
</dbReference>
<evidence type="ECO:0000259" key="1">
    <source>
        <dbReference type="PROSITE" id="PS50943"/>
    </source>
</evidence>
<gene>
    <name evidence="2" type="ORF">ACH4OY_19515</name>
</gene>
<dbReference type="EMBL" id="JBIRPU010000014">
    <property type="protein sequence ID" value="MFI0794854.1"/>
    <property type="molecule type" value="Genomic_DNA"/>
</dbReference>
<proteinExistence type="predicted"/>
<dbReference type="PROSITE" id="PS50943">
    <property type="entry name" value="HTH_CROC1"/>
    <property type="match status" value="1"/>
</dbReference>
<dbReference type="SUPFAM" id="SSF47413">
    <property type="entry name" value="lambda repressor-like DNA-binding domains"/>
    <property type="match status" value="1"/>
</dbReference>
<organism evidence="2 3">
    <name type="scientific">Micromonospora rubida</name>
    <dbReference type="NCBI Taxonomy" id="2697657"/>
    <lineage>
        <taxon>Bacteria</taxon>
        <taxon>Bacillati</taxon>
        <taxon>Actinomycetota</taxon>
        <taxon>Actinomycetes</taxon>
        <taxon>Micromonosporales</taxon>
        <taxon>Micromonosporaceae</taxon>
        <taxon>Micromonospora</taxon>
    </lineage>
</organism>
<evidence type="ECO:0000313" key="3">
    <source>
        <dbReference type="Proteomes" id="UP001611075"/>
    </source>
</evidence>
<name>A0ABW7SMD5_9ACTN</name>
<reference evidence="2 3" key="1">
    <citation type="submission" date="2024-10" db="EMBL/GenBank/DDBJ databases">
        <title>The Natural Products Discovery Center: Release of the First 8490 Sequenced Strains for Exploring Actinobacteria Biosynthetic Diversity.</title>
        <authorList>
            <person name="Kalkreuter E."/>
            <person name="Kautsar S.A."/>
            <person name="Yang D."/>
            <person name="Bader C.D."/>
            <person name="Teijaro C.N."/>
            <person name="Fluegel L."/>
            <person name="Davis C.M."/>
            <person name="Simpson J.R."/>
            <person name="Lauterbach L."/>
            <person name="Steele A.D."/>
            <person name="Gui C."/>
            <person name="Meng S."/>
            <person name="Li G."/>
            <person name="Viehrig K."/>
            <person name="Ye F."/>
            <person name="Su P."/>
            <person name="Kiefer A.F."/>
            <person name="Nichols A."/>
            <person name="Cepeda A.J."/>
            <person name="Yan W."/>
            <person name="Fan B."/>
            <person name="Jiang Y."/>
            <person name="Adhikari A."/>
            <person name="Zheng C.-J."/>
            <person name="Schuster L."/>
            <person name="Cowan T.M."/>
            <person name="Smanski M.J."/>
            <person name="Chevrette M.G."/>
            <person name="De Carvalho L.P.S."/>
            <person name="Shen B."/>
        </authorList>
    </citation>
    <scope>NUCLEOTIDE SEQUENCE [LARGE SCALE GENOMIC DNA]</scope>
    <source>
        <strain evidence="2 3">NPDC021253</strain>
    </source>
</reference>
<dbReference type="RefSeq" id="WP_396681558.1">
    <property type="nucleotide sequence ID" value="NZ_JBIRPU010000014.1"/>
</dbReference>
<comment type="caution">
    <text evidence="2">The sequence shown here is derived from an EMBL/GenBank/DDBJ whole genome shotgun (WGS) entry which is preliminary data.</text>
</comment>
<sequence>MGRELFDLLGLEPDNPRIQDAIEDAKDAERLIDTLVELRVRQGLTQAEVAFAMETTQSAVSKFERSGGDPRLSTVQRYARASGARVRLTVDVSRPKTNSWQVTYHVPAVLDNDIDESDTQTELCPVIDLAS</sequence>